<keyword evidence="2 4" id="KW-0833">Ubl conjugation pathway</keyword>
<reference evidence="7 8" key="1">
    <citation type="journal article" date="2023" name="Sci. Data">
        <title>Genome assembly of the Korean intertidal mud-creeper Batillaria attramentaria.</title>
        <authorList>
            <person name="Patra A.K."/>
            <person name="Ho P.T."/>
            <person name="Jun S."/>
            <person name="Lee S.J."/>
            <person name="Kim Y."/>
            <person name="Won Y.J."/>
        </authorList>
    </citation>
    <scope>NUCLEOTIDE SEQUENCE [LARGE SCALE GENOMIC DNA]</scope>
    <source>
        <strain evidence="7">Wonlab-2016</strain>
    </source>
</reference>
<comment type="similarity">
    <text evidence="4">Belongs to the ubiquitin-conjugating enzyme family.</text>
</comment>
<dbReference type="InterPro" id="IPR016135">
    <property type="entry name" value="UBQ-conjugating_enzyme/RWD"/>
</dbReference>
<evidence type="ECO:0000259" key="6">
    <source>
        <dbReference type="PROSITE" id="PS50127"/>
    </source>
</evidence>
<evidence type="ECO:0000313" key="7">
    <source>
        <dbReference type="EMBL" id="KAK7491206.1"/>
    </source>
</evidence>
<dbReference type="EMBL" id="JACVVK020000117">
    <property type="protein sequence ID" value="KAK7491206.1"/>
    <property type="molecule type" value="Genomic_DNA"/>
</dbReference>
<keyword evidence="4" id="KW-0067">ATP-binding</keyword>
<evidence type="ECO:0000256" key="2">
    <source>
        <dbReference type="ARBA" id="ARBA00022786"/>
    </source>
</evidence>
<feature type="active site" description="Glycyl thioester intermediate" evidence="3">
    <location>
        <position position="124"/>
    </location>
</feature>
<dbReference type="SMART" id="SM00212">
    <property type="entry name" value="UBCc"/>
    <property type="match status" value="1"/>
</dbReference>
<gene>
    <name evidence="7" type="ORF">BaRGS_00017477</name>
</gene>
<keyword evidence="8" id="KW-1185">Reference proteome</keyword>
<keyword evidence="5" id="KW-0812">Transmembrane</keyword>
<dbReference type="FunFam" id="3.10.110.10:FF:000002">
    <property type="entry name" value="Ubiquitin-conjugating enzyme E2 D3"/>
    <property type="match status" value="1"/>
</dbReference>
<dbReference type="AlphaFoldDB" id="A0ABD0KVV4"/>
<feature type="domain" description="UBC core" evidence="6">
    <location>
        <begin position="36"/>
        <end position="186"/>
    </location>
</feature>
<evidence type="ECO:0000256" key="1">
    <source>
        <dbReference type="ARBA" id="ARBA00022679"/>
    </source>
</evidence>
<evidence type="ECO:0000256" key="3">
    <source>
        <dbReference type="PROSITE-ProRule" id="PRU10133"/>
    </source>
</evidence>
<keyword evidence="5" id="KW-0472">Membrane</keyword>
<dbReference type="PROSITE" id="PS50127">
    <property type="entry name" value="UBC_2"/>
    <property type="match status" value="1"/>
</dbReference>
<proteinExistence type="inferred from homology"/>
<dbReference type="Gene3D" id="3.10.110.10">
    <property type="entry name" value="Ubiquitin Conjugating Enzyme"/>
    <property type="match status" value="1"/>
</dbReference>
<dbReference type="Pfam" id="PF00179">
    <property type="entry name" value="UQ_con"/>
    <property type="match status" value="1"/>
</dbReference>
<comment type="caution">
    <text evidence="7">The sequence shown here is derived from an EMBL/GenBank/DDBJ whole genome shotgun (WGS) entry which is preliminary data.</text>
</comment>
<keyword evidence="1" id="KW-0808">Transferase</keyword>
<dbReference type="InterPro" id="IPR000608">
    <property type="entry name" value="UBC"/>
</dbReference>
<evidence type="ECO:0000256" key="4">
    <source>
        <dbReference type="RuleBase" id="RU362109"/>
    </source>
</evidence>
<name>A0ABD0KVV4_9CAEN</name>
<evidence type="ECO:0000256" key="5">
    <source>
        <dbReference type="SAM" id="Phobius"/>
    </source>
</evidence>
<dbReference type="Proteomes" id="UP001519460">
    <property type="component" value="Unassembled WGS sequence"/>
</dbReference>
<dbReference type="GO" id="GO:0005524">
    <property type="term" value="F:ATP binding"/>
    <property type="evidence" value="ECO:0007669"/>
    <property type="project" value="UniProtKB-UniRule"/>
</dbReference>
<keyword evidence="5" id="KW-1133">Transmembrane helix</keyword>
<dbReference type="GO" id="GO:0016740">
    <property type="term" value="F:transferase activity"/>
    <property type="evidence" value="ECO:0007669"/>
    <property type="project" value="UniProtKB-KW"/>
</dbReference>
<accession>A0ABD0KVV4</accession>
<dbReference type="InterPro" id="IPR023313">
    <property type="entry name" value="UBQ-conjugating_AS"/>
</dbReference>
<dbReference type="PROSITE" id="PS00183">
    <property type="entry name" value="UBC_1"/>
    <property type="match status" value="1"/>
</dbReference>
<protein>
    <recommendedName>
        <fullName evidence="6">UBC core domain-containing protein</fullName>
    </recommendedName>
</protein>
<evidence type="ECO:0000313" key="8">
    <source>
        <dbReference type="Proteomes" id="UP001519460"/>
    </source>
</evidence>
<organism evidence="7 8">
    <name type="scientific">Batillaria attramentaria</name>
    <dbReference type="NCBI Taxonomy" id="370345"/>
    <lineage>
        <taxon>Eukaryota</taxon>
        <taxon>Metazoa</taxon>
        <taxon>Spiralia</taxon>
        <taxon>Lophotrochozoa</taxon>
        <taxon>Mollusca</taxon>
        <taxon>Gastropoda</taxon>
        <taxon>Caenogastropoda</taxon>
        <taxon>Sorbeoconcha</taxon>
        <taxon>Cerithioidea</taxon>
        <taxon>Batillariidae</taxon>
        <taxon>Batillaria</taxon>
    </lineage>
</organism>
<dbReference type="PANTHER" id="PTHR24068">
    <property type="entry name" value="UBIQUITIN-CONJUGATING ENZYME E2"/>
    <property type="match status" value="1"/>
</dbReference>
<keyword evidence="4" id="KW-0547">Nucleotide-binding</keyword>
<sequence>MQMRVELTASAPQALATLTWTYLQCAFLVLLTSTWFSVTCFQAIVVTTVKNDILTNTLFLNPLVADVSVFHWQATIMGPPDSPYHNGVFFLTIHFPTDYPFKPPKVAFTTRIYHPNINSNGSICLDILRSQWSPALTISKVLLSICSLLTDPNTDDPLVPDIARIYKNDKNEFNRQAKEWTEKYAM</sequence>
<dbReference type="SUPFAM" id="SSF54495">
    <property type="entry name" value="UBC-like"/>
    <property type="match status" value="1"/>
</dbReference>
<feature type="transmembrane region" description="Helical" evidence="5">
    <location>
        <begin position="20"/>
        <end position="46"/>
    </location>
</feature>